<protein>
    <recommendedName>
        <fullName evidence="1">DUF7054 domain-containing protein</fullName>
    </recommendedName>
</protein>
<comment type="caution">
    <text evidence="2">The sequence shown here is derived from an EMBL/GenBank/DDBJ whole genome shotgun (WGS) entry which is preliminary data.</text>
</comment>
<dbReference type="Pfam" id="PF23156">
    <property type="entry name" value="DUF7054"/>
    <property type="match status" value="1"/>
</dbReference>
<dbReference type="InterPro" id="IPR055482">
    <property type="entry name" value="DUF7054"/>
</dbReference>
<gene>
    <name evidence="2" type="ORF">RND81_02G184800</name>
</gene>
<evidence type="ECO:0000313" key="3">
    <source>
        <dbReference type="Proteomes" id="UP001443914"/>
    </source>
</evidence>
<evidence type="ECO:0000313" key="2">
    <source>
        <dbReference type="EMBL" id="KAK9750289.1"/>
    </source>
</evidence>
<name>A0AAW1MMM9_SAPOF</name>
<proteinExistence type="predicted"/>
<dbReference type="InterPro" id="IPR040358">
    <property type="entry name" value="At4g22758-like"/>
</dbReference>
<dbReference type="PANTHER" id="PTHR33270">
    <property type="entry name" value="BNAC05G50380D PROTEIN"/>
    <property type="match status" value="1"/>
</dbReference>
<feature type="domain" description="DUF7054" evidence="1">
    <location>
        <begin position="16"/>
        <end position="98"/>
    </location>
</feature>
<dbReference type="Proteomes" id="UP001443914">
    <property type="component" value="Unassembled WGS sequence"/>
</dbReference>
<evidence type="ECO:0000259" key="1">
    <source>
        <dbReference type="Pfam" id="PF23156"/>
    </source>
</evidence>
<reference evidence="2" key="1">
    <citation type="submission" date="2024-03" db="EMBL/GenBank/DDBJ databases">
        <title>WGS assembly of Saponaria officinalis var. Norfolk2.</title>
        <authorList>
            <person name="Jenkins J."/>
            <person name="Shu S."/>
            <person name="Grimwood J."/>
            <person name="Barry K."/>
            <person name="Goodstein D."/>
            <person name="Schmutz J."/>
            <person name="Leebens-Mack J."/>
            <person name="Osbourn A."/>
        </authorList>
    </citation>
    <scope>NUCLEOTIDE SEQUENCE [LARGE SCALE GENOMIC DNA]</scope>
    <source>
        <strain evidence="2">JIC</strain>
    </source>
</reference>
<sequence>MLLSKHKKGQNSVKGKNRILITVNVLGSAGPLRFVVNDDEVVASIIDMALKSYAREGRLPVLGSNFNDFLLYCPLSGSDAINPFDTIGAHGARNFLLCKRPQPEKALDVETEAAGIARKGSGSWKTWINKTLSLKIASH</sequence>
<organism evidence="2 3">
    <name type="scientific">Saponaria officinalis</name>
    <name type="common">Common soapwort</name>
    <name type="synonym">Lychnis saponaria</name>
    <dbReference type="NCBI Taxonomy" id="3572"/>
    <lineage>
        <taxon>Eukaryota</taxon>
        <taxon>Viridiplantae</taxon>
        <taxon>Streptophyta</taxon>
        <taxon>Embryophyta</taxon>
        <taxon>Tracheophyta</taxon>
        <taxon>Spermatophyta</taxon>
        <taxon>Magnoliopsida</taxon>
        <taxon>eudicotyledons</taxon>
        <taxon>Gunneridae</taxon>
        <taxon>Pentapetalae</taxon>
        <taxon>Caryophyllales</taxon>
        <taxon>Caryophyllaceae</taxon>
        <taxon>Caryophylleae</taxon>
        <taxon>Saponaria</taxon>
    </lineage>
</organism>
<dbReference type="AlphaFoldDB" id="A0AAW1MMM9"/>
<keyword evidence="3" id="KW-1185">Reference proteome</keyword>
<dbReference type="EMBL" id="JBDFQZ010000002">
    <property type="protein sequence ID" value="KAK9750289.1"/>
    <property type="molecule type" value="Genomic_DNA"/>
</dbReference>
<accession>A0AAW1MMM9</accession>
<dbReference type="PANTHER" id="PTHR33270:SF18">
    <property type="entry name" value="OS02G0324700 PROTEIN"/>
    <property type="match status" value="1"/>
</dbReference>